<feature type="transmembrane region" description="Helical" evidence="1">
    <location>
        <begin position="20"/>
        <end position="41"/>
    </location>
</feature>
<name>A0A1D3L439_9EURY</name>
<dbReference type="Proteomes" id="UP000094707">
    <property type="component" value="Chromosome I"/>
</dbReference>
<protein>
    <submittedName>
        <fullName evidence="2">Region of a membrane-bound protein predicted to be embedded in the membrane</fullName>
    </submittedName>
</protein>
<keyword evidence="1" id="KW-0812">Transmembrane</keyword>
<reference evidence="2 3" key="1">
    <citation type="submission" date="2016-08" db="EMBL/GenBank/DDBJ databases">
        <authorList>
            <person name="Seilhamer J.J."/>
        </authorList>
    </citation>
    <scope>NUCLEOTIDE SEQUENCE [LARGE SCALE GENOMIC DNA]</scope>
    <source>
        <strain evidence="2">Buetzberg</strain>
    </source>
</reference>
<accession>A0A1D3L439</accession>
<dbReference type="AlphaFoldDB" id="A0A1D3L439"/>
<sequence>MINPVTVFPKGISTVQVMDFTTFCMGLLIVLLMFVVVCSKIENQHVQYMVKGSYIAILPFLLMFLVLAAYQAMIAPV</sequence>
<dbReference type="RefSeq" id="WP_071907459.1">
    <property type="nucleotide sequence ID" value="NZ_LT607756.1"/>
</dbReference>
<evidence type="ECO:0000256" key="1">
    <source>
        <dbReference type="SAM" id="Phobius"/>
    </source>
</evidence>
<dbReference type="EMBL" id="LT607756">
    <property type="protein sequence ID" value="SCG86391.1"/>
    <property type="molecule type" value="Genomic_DNA"/>
</dbReference>
<keyword evidence="3" id="KW-1185">Reference proteome</keyword>
<proteinExistence type="predicted"/>
<organism evidence="2 3">
    <name type="scientific">Methanobacterium congolense</name>
    <dbReference type="NCBI Taxonomy" id="118062"/>
    <lineage>
        <taxon>Archaea</taxon>
        <taxon>Methanobacteriati</taxon>
        <taxon>Methanobacteriota</taxon>
        <taxon>Methanomada group</taxon>
        <taxon>Methanobacteria</taxon>
        <taxon>Methanobacteriales</taxon>
        <taxon>Methanobacteriaceae</taxon>
        <taxon>Methanobacterium</taxon>
    </lineage>
</organism>
<feature type="transmembrane region" description="Helical" evidence="1">
    <location>
        <begin position="53"/>
        <end position="74"/>
    </location>
</feature>
<keyword evidence="1" id="KW-1133">Transmembrane helix</keyword>
<dbReference type="KEGG" id="mcub:MCBB_1842"/>
<gene>
    <name evidence="2" type="ORF">MCBB_1842</name>
</gene>
<dbReference type="OrthoDB" id="377925at2157"/>
<dbReference type="GeneID" id="30412680"/>
<evidence type="ECO:0000313" key="3">
    <source>
        <dbReference type="Proteomes" id="UP000094707"/>
    </source>
</evidence>
<evidence type="ECO:0000313" key="2">
    <source>
        <dbReference type="EMBL" id="SCG86391.1"/>
    </source>
</evidence>
<keyword evidence="1" id="KW-0472">Membrane</keyword>